<dbReference type="EMBL" id="CM023472">
    <property type="protein sequence ID" value="KAH7959875.1"/>
    <property type="molecule type" value="Genomic_DNA"/>
</dbReference>
<keyword evidence="2" id="KW-1185">Reference proteome</keyword>
<name>A0ACB8D607_DERSI</name>
<organism evidence="1 2">
    <name type="scientific">Dermacentor silvarum</name>
    <name type="common">Tick</name>
    <dbReference type="NCBI Taxonomy" id="543639"/>
    <lineage>
        <taxon>Eukaryota</taxon>
        <taxon>Metazoa</taxon>
        <taxon>Ecdysozoa</taxon>
        <taxon>Arthropoda</taxon>
        <taxon>Chelicerata</taxon>
        <taxon>Arachnida</taxon>
        <taxon>Acari</taxon>
        <taxon>Parasitiformes</taxon>
        <taxon>Ixodida</taxon>
        <taxon>Ixodoidea</taxon>
        <taxon>Ixodidae</taxon>
        <taxon>Rhipicephalinae</taxon>
        <taxon>Dermacentor</taxon>
    </lineage>
</organism>
<evidence type="ECO:0000313" key="1">
    <source>
        <dbReference type="EMBL" id="KAH7959875.1"/>
    </source>
</evidence>
<evidence type="ECO:0000313" key="2">
    <source>
        <dbReference type="Proteomes" id="UP000821865"/>
    </source>
</evidence>
<proteinExistence type="predicted"/>
<sequence length="274" mass="30376">MGRYSIRLSAVAKRMCLPCPKAFTVLIGGSTMFAGQPKSASKEQFLEQAKAARIERAHERRRDQAASAIQAVIRGFLVRQRLRTEFRREFDSVLRDGEGEEPNVPVSTSALDVFRASRKFLFTFHPKVDKERFERLCRYIIASMDADTLQESYVSVALNKEDTVLWIQQLKGILGNCCGYLKEVRLAPVFLVMLAHVICCTRECTDSAVASSRCCTGEPLRPVLSQLCASVGSHLVGKGSLYGALQALLLRGLARAKPSLKRAPLVATINLALR</sequence>
<accession>A0ACB8D607</accession>
<protein>
    <submittedName>
        <fullName evidence="1">Uncharacterized protein</fullName>
    </submittedName>
</protein>
<gene>
    <name evidence="1" type="ORF">HPB49_014546</name>
</gene>
<comment type="caution">
    <text evidence="1">The sequence shown here is derived from an EMBL/GenBank/DDBJ whole genome shotgun (WGS) entry which is preliminary data.</text>
</comment>
<reference evidence="1" key="1">
    <citation type="submission" date="2020-05" db="EMBL/GenBank/DDBJ databases">
        <title>Large-scale comparative analyses of tick genomes elucidate their genetic diversity and vector capacities.</title>
        <authorList>
            <person name="Jia N."/>
            <person name="Wang J."/>
            <person name="Shi W."/>
            <person name="Du L."/>
            <person name="Sun Y."/>
            <person name="Zhan W."/>
            <person name="Jiang J."/>
            <person name="Wang Q."/>
            <person name="Zhang B."/>
            <person name="Ji P."/>
            <person name="Sakyi L.B."/>
            <person name="Cui X."/>
            <person name="Yuan T."/>
            <person name="Jiang B."/>
            <person name="Yang W."/>
            <person name="Lam T.T.-Y."/>
            <person name="Chang Q."/>
            <person name="Ding S."/>
            <person name="Wang X."/>
            <person name="Zhu J."/>
            <person name="Ruan X."/>
            <person name="Zhao L."/>
            <person name="Wei J."/>
            <person name="Que T."/>
            <person name="Du C."/>
            <person name="Cheng J."/>
            <person name="Dai P."/>
            <person name="Han X."/>
            <person name="Huang E."/>
            <person name="Gao Y."/>
            <person name="Liu J."/>
            <person name="Shao H."/>
            <person name="Ye R."/>
            <person name="Li L."/>
            <person name="Wei W."/>
            <person name="Wang X."/>
            <person name="Wang C."/>
            <person name="Yang T."/>
            <person name="Huo Q."/>
            <person name="Li W."/>
            <person name="Guo W."/>
            <person name="Chen H."/>
            <person name="Zhou L."/>
            <person name="Ni X."/>
            <person name="Tian J."/>
            <person name="Zhou Y."/>
            <person name="Sheng Y."/>
            <person name="Liu T."/>
            <person name="Pan Y."/>
            <person name="Xia L."/>
            <person name="Li J."/>
            <person name="Zhao F."/>
            <person name="Cao W."/>
        </authorList>
    </citation>
    <scope>NUCLEOTIDE SEQUENCE</scope>
    <source>
        <strain evidence="1">Dsil-2018</strain>
    </source>
</reference>
<dbReference type="Proteomes" id="UP000821865">
    <property type="component" value="Chromosome 3"/>
</dbReference>